<proteinExistence type="predicted"/>
<sequence length="118" mass="13512">MAVRNRISVARILSALLLKRTALSVSASSLRNRRQFRRSSTASCSIFGVSGAVMRRNDEQMNILLYFQLSRRPCRILPPGSTVKSRQPWHCLPSLRPIRCQENRSKYSCRRCALLPVH</sequence>
<accession>A0A6A5K2U6</accession>
<name>A0A6A5K2U6_9PLEO</name>
<evidence type="ECO:0008006" key="4">
    <source>
        <dbReference type="Google" id="ProtNLM"/>
    </source>
</evidence>
<dbReference type="EMBL" id="ML975487">
    <property type="protein sequence ID" value="KAF1828897.1"/>
    <property type="molecule type" value="Genomic_DNA"/>
</dbReference>
<dbReference type="Proteomes" id="UP000800040">
    <property type="component" value="Unassembled WGS sequence"/>
</dbReference>
<keyword evidence="1" id="KW-0732">Signal</keyword>
<feature type="chain" id="PRO_5025482664" description="Secreted protein" evidence="1">
    <location>
        <begin position="28"/>
        <end position="118"/>
    </location>
</feature>
<feature type="signal peptide" evidence="1">
    <location>
        <begin position="1"/>
        <end position="27"/>
    </location>
</feature>
<keyword evidence="3" id="KW-1185">Reference proteome</keyword>
<protein>
    <recommendedName>
        <fullName evidence="4">Secreted protein</fullName>
    </recommendedName>
</protein>
<organism evidence="2 3">
    <name type="scientific">Decorospora gaudefroyi</name>
    <dbReference type="NCBI Taxonomy" id="184978"/>
    <lineage>
        <taxon>Eukaryota</taxon>
        <taxon>Fungi</taxon>
        <taxon>Dikarya</taxon>
        <taxon>Ascomycota</taxon>
        <taxon>Pezizomycotina</taxon>
        <taxon>Dothideomycetes</taxon>
        <taxon>Pleosporomycetidae</taxon>
        <taxon>Pleosporales</taxon>
        <taxon>Pleosporineae</taxon>
        <taxon>Pleosporaceae</taxon>
        <taxon>Decorospora</taxon>
    </lineage>
</organism>
<dbReference type="AlphaFoldDB" id="A0A6A5K2U6"/>
<evidence type="ECO:0000256" key="1">
    <source>
        <dbReference type="SAM" id="SignalP"/>
    </source>
</evidence>
<reference evidence="2" key="1">
    <citation type="submission" date="2020-01" db="EMBL/GenBank/DDBJ databases">
        <authorList>
            <consortium name="DOE Joint Genome Institute"/>
            <person name="Haridas S."/>
            <person name="Albert R."/>
            <person name="Binder M."/>
            <person name="Bloem J."/>
            <person name="Labutti K."/>
            <person name="Salamov A."/>
            <person name="Andreopoulos B."/>
            <person name="Baker S.E."/>
            <person name="Barry K."/>
            <person name="Bills G."/>
            <person name="Bluhm B.H."/>
            <person name="Cannon C."/>
            <person name="Castanera R."/>
            <person name="Culley D.E."/>
            <person name="Daum C."/>
            <person name="Ezra D."/>
            <person name="Gonzalez J.B."/>
            <person name="Henrissat B."/>
            <person name="Kuo A."/>
            <person name="Liang C."/>
            <person name="Lipzen A."/>
            <person name="Lutzoni F."/>
            <person name="Magnuson J."/>
            <person name="Mondo S."/>
            <person name="Nolan M."/>
            <person name="Ohm R."/>
            <person name="Pangilinan J."/>
            <person name="Park H.-J."/>
            <person name="Ramirez L."/>
            <person name="Alfaro M."/>
            <person name="Sun H."/>
            <person name="Tritt A."/>
            <person name="Yoshinaga Y."/>
            <person name="Zwiers L.-H."/>
            <person name="Turgeon B.G."/>
            <person name="Goodwin S.B."/>
            <person name="Spatafora J.W."/>
            <person name="Crous P.W."/>
            <person name="Grigoriev I.V."/>
        </authorList>
    </citation>
    <scope>NUCLEOTIDE SEQUENCE</scope>
    <source>
        <strain evidence="2">P77</strain>
    </source>
</reference>
<evidence type="ECO:0000313" key="3">
    <source>
        <dbReference type="Proteomes" id="UP000800040"/>
    </source>
</evidence>
<evidence type="ECO:0000313" key="2">
    <source>
        <dbReference type="EMBL" id="KAF1828897.1"/>
    </source>
</evidence>
<gene>
    <name evidence="2" type="ORF">BDW02DRAFT_199484</name>
</gene>